<protein>
    <submittedName>
        <fullName evidence="2">Uncharacterized protein</fullName>
    </submittedName>
</protein>
<keyword evidence="1" id="KW-0812">Transmembrane</keyword>
<evidence type="ECO:0000313" key="3">
    <source>
        <dbReference type="Proteomes" id="UP000078200"/>
    </source>
</evidence>
<feature type="transmembrane region" description="Helical" evidence="1">
    <location>
        <begin position="51"/>
        <end position="73"/>
    </location>
</feature>
<reference evidence="2" key="1">
    <citation type="submission" date="2020-05" db="UniProtKB">
        <authorList>
            <consortium name="EnsemblMetazoa"/>
        </authorList>
    </citation>
    <scope>IDENTIFICATION</scope>
    <source>
        <strain evidence="2">TTRI</strain>
    </source>
</reference>
<organism evidence="2 3">
    <name type="scientific">Glossina austeni</name>
    <name type="common">Savannah tsetse fly</name>
    <dbReference type="NCBI Taxonomy" id="7395"/>
    <lineage>
        <taxon>Eukaryota</taxon>
        <taxon>Metazoa</taxon>
        <taxon>Ecdysozoa</taxon>
        <taxon>Arthropoda</taxon>
        <taxon>Hexapoda</taxon>
        <taxon>Insecta</taxon>
        <taxon>Pterygota</taxon>
        <taxon>Neoptera</taxon>
        <taxon>Endopterygota</taxon>
        <taxon>Diptera</taxon>
        <taxon>Brachycera</taxon>
        <taxon>Muscomorpha</taxon>
        <taxon>Hippoboscoidea</taxon>
        <taxon>Glossinidae</taxon>
        <taxon>Glossina</taxon>
    </lineage>
</organism>
<dbReference type="AlphaFoldDB" id="A0A1A9VGB1"/>
<name>A0A1A9VGB1_GLOAU</name>
<accession>A0A1A9VGB1</accession>
<keyword evidence="1" id="KW-0472">Membrane</keyword>
<keyword evidence="1" id="KW-1133">Transmembrane helix</keyword>
<dbReference type="VEuPathDB" id="VectorBase:GAUT036280"/>
<dbReference type="EnsemblMetazoa" id="GAUT036280-RA">
    <property type="protein sequence ID" value="GAUT036280-PA"/>
    <property type="gene ID" value="GAUT036280"/>
</dbReference>
<sequence length="107" mass="12303">MLLELGESNDLIRVRLIKSLTLLHRPAQCHSCICWGLLNQSLDSSNSSGLLSHYFAVSKYAFIFCETLVRFVIMSSRTNYRRRLSVLYKKGNPPVITKFHSNHAFKN</sequence>
<proteinExistence type="predicted"/>
<keyword evidence="3" id="KW-1185">Reference proteome</keyword>
<dbReference type="Proteomes" id="UP000078200">
    <property type="component" value="Unassembled WGS sequence"/>
</dbReference>
<evidence type="ECO:0000256" key="1">
    <source>
        <dbReference type="SAM" id="Phobius"/>
    </source>
</evidence>
<evidence type="ECO:0000313" key="2">
    <source>
        <dbReference type="EnsemblMetazoa" id="GAUT036280-PA"/>
    </source>
</evidence>